<protein>
    <submittedName>
        <fullName evidence="5">DUF86 domain-containing protein</fullName>
    </submittedName>
</protein>
<proteinExistence type="inferred from homology"/>
<dbReference type="InterPro" id="IPR052379">
    <property type="entry name" value="Type_VII_TA_RNase"/>
</dbReference>
<dbReference type="RefSeq" id="WP_011899980.1">
    <property type="nucleotide sequence ID" value="NZ_JAAVJF010000001.1"/>
</dbReference>
<gene>
    <name evidence="5" type="ORF">HC235_03070</name>
</gene>
<dbReference type="SUPFAM" id="SSF81593">
    <property type="entry name" value="Nucleotidyltransferase substrate binding subunit/domain"/>
    <property type="match status" value="1"/>
</dbReference>
<organism evidence="5 6">
    <name type="scientific">Pyrobaculum arsenaticum</name>
    <dbReference type="NCBI Taxonomy" id="121277"/>
    <lineage>
        <taxon>Archaea</taxon>
        <taxon>Thermoproteota</taxon>
        <taxon>Thermoprotei</taxon>
        <taxon>Thermoproteales</taxon>
        <taxon>Thermoproteaceae</taxon>
        <taxon>Pyrobaculum</taxon>
    </lineage>
</organism>
<evidence type="ECO:0000256" key="2">
    <source>
        <dbReference type="ARBA" id="ARBA00022722"/>
    </source>
</evidence>
<comment type="similarity">
    <text evidence="4">Belongs to the HepT RNase toxin family.</text>
</comment>
<evidence type="ECO:0000256" key="4">
    <source>
        <dbReference type="ARBA" id="ARBA00024207"/>
    </source>
</evidence>
<dbReference type="Gene3D" id="1.20.120.580">
    <property type="entry name" value="bsu32300-like"/>
    <property type="match status" value="1"/>
</dbReference>
<evidence type="ECO:0000256" key="3">
    <source>
        <dbReference type="ARBA" id="ARBA00022801"/>
    </source>
</evidence>
<keyword evidence="1" id="KW-1277">Toxin-antitoxin system</keyword>
<dbReference type="PANTHER" id="PTHR33397:SF5">
    <property type="entry name" value="RNASE YUTE-RELATED"/>
    <property type="match status" value="1"/>
</dbReference>
<dbReference type="EMBL" id="JAAVJF010000001">
    <property type="protein sequence ID" value="NYR14956.1"/>
    <property type="molecule type" value="Genomic_DNA"/>
</dbReference>
<dbReference type="GO" id="GO:0110001">
    <property type="term" value="C:toxin-antitoxin complex"/>
    <property type="evidence" value="ECO:0007669"/>
    <property type="project" value="InterPro"/>
</dbReference>
<accession>A0A7L4PAQ8</accession>
<dbReference type="OMA" id="GAMYLLM"/>
<dbReference type="InterPro" id="IPR008201">
    <property type="entry name" value="HepT-like"/>
</dbReference>
<keyword evidence="2" id="KW-0540">Nuclease</keyword>
<evidence type="ECO:0000256" key="1">
    <source>
        <dbReference type="ARBA" id="ARBA00022649"/>
    </source>
</evidence>
<dbReference type="Proteomes" id="UP000554766">
    <property type="component" value="Unassembled WGS sequence"/>
</dbReference>
<dbReference type="AlphaFoldDB" id="A0A7L4PAQ8"/>
<name>A0A7L4PAQ8_9CREN</name>
<dbReference type="GO" id="GO:0016787">
    <property type="term" value="F:hydrolase activity"/>
    <property type="evidence" value="ECO:0007669"/>
    <property type="project" value="UniProtKB-KW"/>
</dbReference>
<keyword evidence="3" id="KW-0378">Hydrolase</keyword>
<reference evidence="5 6" key="1">
    <citation type="journal article" date="2020" name="Nat. Commun.">
        <title>The structures of two archaeal type IV pili illuminate evolutionary relationships.</title>
        <authorList>
            <person name="Wang F."/>
            <person name="Baquero D.P."/>
            <person name="Su Z."/>
            <person name="Beltran L.C."/>
            <person name="Prangishvili D."/>
            <person name="Krupovic M."/>
            <person name="Egelman E.H."/>
        </authorList>
    </citation>
    <scope>NUCLEOTIDE SEQUENCE [LARGE SCALE GENOMIC DNA]</scope>
    <source>
        <strain evidence="5 6">2GA</strain>
    </source>
</reference>
<dbReference type="GeneID" id="5056020"/>
<dbReference type="InterPro" id="IPR037038">
    <property type="entry name" value="HepT-like_sf"/>
</dbReference>
<dbReference type="PANTHER" id="PTHR33397">
    <property type="entry name" value="UPF0331 PROTEIN YUTE"/>
    <property type="match status" value="1"/>
</dbReference>
<keyword evidence="6" id="KW-1185">Reference proteome</keyword>
<dbReference type="Pfam" id="PF01934">
    <property type="entry name" value="HepT-like"/>
    <property type="match status" value="1"/>
</dbReference>
<comment type="caution">
    <text evidence="5">The sequence shown here is derived from an EMBL/GenBank/DDBJ whole genome shotgun (WGS) entry which is preliminary data.</text>
</comment>
<evidence type="ECO:0000313" key="6">
    <source>
        <dbReference type="Proteomes" id="UP000554766"/>
    </source>
</evidence>
<dbReference type="GO" id="GO:0004540">
    <property type="term" value="F:RNA nuclease activity"/>
    <property type="evidence" value="ECO:0007669"/>
    <property type="project" value="InterPro"/>
</dbReference>
<sequence length="134" mass="15114">MAVLKELARSVLGYAAELDAYTKEDLEDAKKLYGAMYLLMSQSQALIDMAERAASLLGVAPRGYIDAGKILATHGVFSEEDLAHYISIVKFRNILVHKYQIVKTEIIKDSVLNRKYKKAVELALKILRHFEEDP</sequence>
<evidence type="ECO:0000313" key="5">
    <source>
        <dbReference type="EMBL" id="NYR14956.1"/>
    </source>
</evidence>